<dbReference type="PANTHER" id="PTHR31061:SF24">
    <property type="entry name" value="LD22376P"/>
    <property type="match status" value="1"/>
</dbReference>
<dbReference type="RefSeq" id="WP_321564592.1">
    <property type="nucleotide sequence ID" value="NZ_CP139558.1"/>
</dbReference>
<proteinExistence type="predicted"/>
<evidence type="ECO:0000256" key="1">
    <source>
        <dbReference type="SAM" id="Phobius"/>
    </source>
</evidence>
<feature type="transmembrane region" description="Helical" evidence="1">
    <location>
        <begin position="244"/>
        <end position="266"/>
    </location>
</feature>
<name>A0ABZ0TRU0_9SPHI</name>
<keyword evidence="1" id="KW-0812">Transmembrane</keyword>
<evidence type="ECO:0000313" key="2">
    <source>
        <dbReference type="EMBL" id="WPU95481.1"/>
    </source>
</evidence>
<protein>
    <recommendedName>
        <fullName evidence="4">DUF5009 domain-containing protein</fullName>
    </recommendedName>
</protein>
<feature type="transmembrane region" description="Helical" evidence="1">
    <location>
        <begin position="167"/>
        <end position="186"/>
    </location>
</feature>
<keyword evidence="1" id="KW-1133">Transmembrane helix</keyword>
<accession>A0ABZ0TRU0</accession>
<feature type="transmembrane region" description="Helical" evidence="1">
    <location>
        <begin position="144"/>
        <end position="160"/>
    </location>
</feature>
<sequence>MEKGTIAATNLPSAAAAVNPQIPAGRIASVDVYRGLVMLLMMAEVLSFQNVAAALPDNQFWQILAFNQSHVPWTWLSLHDMIQPSFTFLVGVVLPFSIATRKNKGATFNTLLNHTLRRSLILIFLGFFLRSLGADGTNFTFEDTLTQIGMGYTFLVMIGFCRPKVQLGVLVIILVGYWLAFALYPLPKAGFDYTTAGVSPNWEHNLHGFAAHWNKNTNLAWAADRWFLNLFPRSSPFLFNGGGYSTLSFIPTLGTMILGLLAGGVLRDSRTDKEKLKYFIIAGLILMALGLVLQLTNINPIVKRIWTPAWVIFSGGICFVFLAFCYWLVDLKHYKKPFFFLTVIGANSIAAYVMADGGLRRYISDNLHVHLGQHYDRLFGVAYSTIVSGSLTLLCLWLILYWMYRRKIFIRV</sequence>
<feature type="transmembrane region" description="Helical" evidence="1">
    <location>
        <begin position="36"/>
        <end position="55"/>
    </location>
</feature>
<organism evidence="2 3">
    <name type="scientific">Mucilaginibacter sabulilitoris</name>
    <dbReference type="NCBI Taxonomy" id="1173583"/>
    <lineage>
        <taxon>Bacteria</taxon>
        <taxon>Pseudomonadati</taxon>
        <taxon>Bacteroidota</taxon>
        <taxon>Sphingobacteriia</taxon>
        <taxon>Sphingobacteriales</taxon>
        <taxon>Sphingobacteriaceae</taxon>
        <taxon>Mucilaginibacter</taxon>
    </lineage>
</organism>
<gene>
    <name evidence="2" type="ORF">SNE25_08090</name>
</gene>
<evidence type="ECO:0000313" key="3">
    <source>
        <dbReference type="Proteomes" id="UP001324380"/>
    </source>
</evidence>
<keyword evidence="1" id="KW-0472">Membrane</keyword>
<reference evidence="2 3" key="1">
    <citation type="submission" date="2023-11" db="EMBL/GenBank/DDBJ databases">
        <title>Analysis of the Genomes of Mucilaginibacter gossypii cycad 4 and M. sabulilitoris SNA2: microbes with the potential for plant growth promotion.</title>
        <authorList>
            <person name="Hirsch A.M."/>
            <person name="Humm E."/>
            <person name="Rubbi M."/>
            <person name="Del Vecchio G."/>
            <person name="Ha S.M."/>
            <person name="Pellegrini M."/>
            <person name="Gunsalus R.P."/>
        </authorList>
    </citation>
    <scope>NUCLEOTIDE SEQUENCE [LARGE SCALE GENOMIC DNA]</scope>
    <source>
        <strain evidence="2 3">SNA2</strain>
    </source>
</reference>
<feature type="transmembrane region" description="Helical" evidence="1">
    <location>
        <begin position="381"/>
        <end position="404"/>
    </location>
</feature>
<keyword evidence="3" id="KW-1185">Reference proteome</keyword>
<feature type="transmembrane region" description="Helical" evidence="1">
    <location>
        <begin position="278"/>
        <end position="296"/>
    </location>
</feature>
<feature type="transmembrane region" description="Helical" evidence="1">
    <location>
        <begin position="308"/>
        <end position="329"/>
    </location>
</feature>
<dbReference type="Proteomes" id="UP001324380">
    <property type="component" value="Chromosome"/>
</dbReference>
<feature type="transmembrane region" description="Helical" evidence="1">
    <location>
        <begin position="115"/>
        <end position="132"/>
    </location>
</feature>
<dbReference type="EMBL" id="CP139558">
    <property type="protein sequence ID" value="WPU95481.1"/>
    <property type="molecule type" value="Genomic_DNA"/>
</dbReference>
<feature type="transmembrane region" description="Helical" evidence="1">
    <location>
        <begin position="75"/>
        <end position="94"/>
    </location>
</feature>
<feature type="transmembrane region" description="Helical" evidence="1">
    <location>
        <begin position="338"/>
        <end position="355"/>
    </location>
</feature>
<dbReference type="PANTHER" id="PTHR31061">
    <property type="entry name" value="LD22376P"/>
    <property type="match status" value="1"/>
</dbReference>
<evidence type="ECO:0008006" key="4">
    <source>
        <dbReference type="Google" id="ProtNLM"/>
    </source>
</evidence>